<organism evidence="1 2">
    <name type="scientific">Catellatospora chokoriensis</name>
    <dbReference type="NCBI Taxonomy" id="310353"/>
    <lineage>
        <taxon>Bacteria</taxon>
        <taxon>Bacillati</taxon>
        <taxon>Actinomycetota</taxon>
        <taxon>Actinomycetes</taxon>
        <taxon>Micromonosporales</taxon>
        <taxon>Micromonosporaceae</taxon>
        <taxon>Catellatospora</taxon>
    </lineage>
</organism>
<sequence length="59" mass="5846">MTVRTLLVLAVSAGAGVALGAATSVEVGFFGGLGVASLLDTLVEPARTRPAKAQPQDPP</sequence>
<accession>A0A8J3JT83</accession>
<keyword evidence="2" id="KW-1185">Reference proteome</keyword>
<evidence type="ECO:0000313" key="1">
    <source>
        <dbReference type="EMBL" id="GIF90647.1"/>
    </source>
</evidence>
<dbReference type="AlphaFoldDB" id="A0A8J3JT83"/>
<name>A0A8J3JT83_9ACTN</name>
<proteinExistence type="predicted"/>
<protein>
    <submittedName>
        <fullName evidence="1">Uncharacterized protein</fullName>
    </submittedName>
</protein>
<comment type="caution">
    <text evidence="1">The sequence shown here is derived from an EMBL/GenBank/DDBJ whole genome shotgun (WGS) entry which is preliminary data.</text>
</comment>
<evidence type="ECO:0000313" key="2">
    <source>
        <dbReference type="Proteomes" id="UP000619293"/>
    </source>
</evidence>
<reference evidence="1 2" key="1">
    <citation type="submission" date="2021-01" db="EMBL/GenBank/DDBJ databases">
        <title>Whole genome shotgun sequence of Catellatospora chokoriensis NBRC 107358.</title>
        <authorList>
            <person name="Komaki H."/>
            <person name="Tamura T."/>
        </authorList>
    </citation>
    <scope>NUCLEOTIDE SEQUENCE [LARGE SCALE GENOMIC DNA]</scope>
    <source>
        <strain evidence="1 2">NBRC 107358</strain>
    </source>
</reference>
<dbReference type="EMBL" id="BONG01000025">
    <property type="protein sequence ID" value="GIF90647.1"/>
    <property type="molecule type" value="Genomic_DNA"/>
</dbReference>
<dbReference type="Proteomes" id="UP000619293">
    <property type="component" value="Unassembled WGS sequence"/>
</dbReference>
<gene>
    <name evidence="1" type="ORF">Cch02nite_40910</name>
</gene>